<protein>
    <recommendedName>
        <fullName evidence="4">ribonuclease H</fullName>
        <ecNumber evidence="4">3.1.26.4</ecNumber>
    </recommendedName>
</protein>
<dbReference type="Gene3D" id="3.40.970.10">
    <property type="entry name" value="Ribonuclease H1, N-terminal domain"/>
    <property type="match status" value="2"/>
</dbReference>
<dbReference type="GO" id="GO:0003676">
    <property type="term" value="F:nucleic acid binding"/>
    <property type="evidence" value="ECO:0007669"/>
    <property type="project" value="InterPro"/>
</dbReference>
<feature type="region of interest" description="Disordered" evidence="10">
    <location>
        <begin position="1"/>
        <end position="37"/>
    </location>
</feature>
<evidence type="ECO:0000256" key="3">
    <source>
        <dbReference type="ARBA" id="ARBA00005300"/>
    </source>
</evidence>
<dbReference type="InterPro" id="IPR002156">
    <property type="entry name" value="RNaseH_domain"/>
</dbReference>
<dbReference type="Pfam" id="PF00075">
    <property type="entry name" value="RNase_H"/>
    <property type="match status" value="1"/>
</dbReference>
<keyword evidence="9" id="KW-0460">Magnesium</keyword>
<comment type="similarity">
    <text evidence="3">Belongs to the RNase H family.</text>
</comment>
<dbReference type="InterPro" id="IPR012337">
    <property type="entry name" value="RNaseH-like_sf"/>
</dbReference>
<sequence length="534" mass="59306">MAGPTTPNGIVDARSSPALAPNNTAAGTKRKRPSEKKFYAVRVGKQPGIYNTWDECLNQVRGHRGAVFKAFHTQAEAQAFIDGKNLPSASTIPGEQRFYAVQNGHKPGVYTDWPSAQAQIRGVSHPRHKKFNSRAEAEAFVAEGKQKSSMNGQTTLTPDEEIRQLIIKKSAPGLQVNGTYQPRDKNGDPYEIGTGPLPPGAEDGFDPNIRMDENGALVHKTEEEKAKTKLVPVEKSPPSMLRIFTDGSSLRNGTAGARAGVGVYFGPQDPKYDTSDSPPPSPGPLQTQTVYTMNWAERQALLRKKHGVKDEERAEPKLTNWRYRNVSEALKGSKQTNQRAELTAIQRALDVAPRHRDVTIYTDSKYAIDCVTNWYRNWVRNGWVNSKGKPVENKDLVMGVRENIEEREILGKKTYFVWVKGHANNEGNIAADQLAVEGARMGRGLEHDDDEEKDDDDDETREDGTNPDDTITATLTSEDTGTNGVSIPEATSEEPEDVKMAYQDMARAWRRTRSRSNKAQRTVIIEEPPCWGTH</sequence>
<keyword evidence="5" id="KW-0540">Nuclease</keyword>
<evidence type="ECO:0000256" key="8">
    <source>
        <dbReference type="ARBA" id="ARBA00022801"/>
    </source>
</evidence>
<dbReference type="VEuPathDB" id="FungiDB:AB675_1251"/>
<proteinExistence type="inferred from homology"/>
<gene>
    <name evidence="12" type="ORF">AB675_1251</name>
</gene>
<feature type="compositionally biased region" description="Polar residues" evidence="10">
    <location>
        <begin position="467"/>
        <end position="485"/>
    </location>
</feature>
<dbReference type="PROSITE" id="PS50879">
    <property type="entry name" value="RNASE_H_1"/>
    <property type="match status" value="1"/>
</dbReference>
<dbReference type="Proteomes" id="UP000038010">
    <property type="component" value="Unassembled WGS sequence"/>
</dbReference>
<dbReference type="STRING" id="1664694.A0A0N0NIC8"/>
<organism evidence="12 13">
    <name type="scientific">Cyphellophora attinorum</name>
    <dbReference type="NCBI Taxonomy" id="1664694"/>
    <lineage>
        <taxon>Eukaryota</taxon>
        <taxon>Fungi</taxon>
        <taxon>Dikarya</taxon>
        <taxon>Ascomycota</taxon>
        <taxon>Pezizomycotina</taxon>
        <taxon>Eurotiomycetes</taxon>
        <taxon>Chaetothyriomycetidae</taxon>
        <taxon>Chaetothyriales</taxon>
        <taxon>Cyphellophoraceae</taxon>
        <taxon>Cyphellophora</taxon>
    </lineage>
</organism>
<comment type="cofactor">
    <cofactor evidence="2">
        <name>Mg(2+)</name>
        <dbReference type="ChEBI" id="CHEBI:18420"/>
    </cofactor>
</comment>
<dbReference type="InterPro" id="IPR009027">
    <property type="entry name" value="Ribosomal_bL9/RNase_H1_N"/>
</dbReference>
<dbReference type="Pfam" id="PF01693">
    <property type="entry name" value="Cauli_VI"/>
    <property type="match status" value="2"/>
</dbReference>
<dbReference type="EMBL" id="LFJN01000037">
    <property type="protein sequence ID" value="KPI35691.1"/>
    <property type="molecule type" value="Genomic_DNA"/>
</dbReference>
<dbReference type="CDD" id="cd09280">
    <property type="entry name" value="RNase_HI_eukaryote_like"/>
    <property type="match status" value="1"/>
</dbReference>
<dbReference type="SUPFAM" id="SSF55658">
    <property type="entry name" value="L9 N-domain-like"/>
    <property type="match status" value="2"/>
</dbReference>
<feature type="domain" description="RNase H type-1" evidence="11">
    <location>
        <begin position="237"/>
        <end position="440"/>
    </location>
</feature>
<keyword evidence="6" id="KW-0479">Metal-binding</keyword>
<dbReference type="AlphaFoldDB" id="A0A0N0NIC8"/>
<reference evidence="12 13" key="1">
    <citation type="submission" date="2015-06" db="EMBL/GenBank/DDBJ databases">
        <title>Draft genome of the ant-associated black yeast Phialophora attae CBS 131958.</title>
        <authorList>
            <person name="Moreno L.F."/>
            <person name="Stielow B.J."/>
            <person name="de Hoog S."/>
            <person name="Vicente V.A."/>
            <person name="Weiss V.A."/>
            <person name="de Vries M."/>
            <person name="Cruz L.M."/>
            <person name="Souza E.M."/>
        </authorList>
    </citation>
    <scope>NUCLEOTIDE SEQUENCE [LARGE SCALE GENOMIC DNA]</scope>
    <source>
        <strain evidence="12 13">CBS 131958</strain>
    </source>
</reference>
<accession>A0A0N0NIC8</accession>
<dbReference type="PANTHER" id="PTHR10642:SF26">
    <property type="entry name" value="RIBONUCLEASE H1"/>
    <property type="match status" value="1"/>
</dbReference>
<dbReference type="InterPro" id="IPR036397">
    <property type="entry name" value="RNaseH_sf"/>
</dbReference>
<evidence type="ECO:0000256" key="2">
    <source>
        <dbReference type="ARBA" id="ARBA00001946"/>
    </source>
</evidence>
<dbReference type="SUPFAM" id="SSF53098">
    <property type="entry name" value="Ribonuclease H-like"/>
    <property type="match status" value="1"/>
</dbReference>
<dbReference type="OrthoDB" id="407198at2759"/>
<dbReference type="Gene3D" id="3.30.420.10">
    <property type="entry name" value="Ribonuclease H-like superfamily/Ribonuclease H"/>
    <property type="match status" value="1"/>
</dbReference>
<evidence type="ECO:0000256" key="4">
    <source>
        <dbReference type="ARBA" id="ARBA00012180"/>
    </source>
</evidence>
<evidence type="ECO:0000313" key="13">
    <source>
        <dbReference type="Proteomes" id="UP000038010"/>
    </source>
</evidence>
<dbReference type="InterPro" id="IPR037056">
    <property type="entry name" value="RNase_H1_N_sf"/>
</dbReference>
<evidence type="ECO:0000256" key="7">
    <source>
        <dbReference type="ARBA" id="ARBA00022759"/>
    </source>
</evidence>
<evidence type="ECO:0000256" key="9">
    <source>
        <dbReference type="ARBA" id="ARBA00022842"/>
    </source>
</evidence>
<evidence type="ECO:0000256" key="10">
    <source>
        <dbReference type="SAM" id="MobiDB-lite"/>
    </source>
</evidence>
<comment type="caution">
    <text evidence="12">The sequence shown here is derived from an EMBL/GenBank/DDBJ whole genome shotgun (WGS) entry which is preliminary data.</text>
</comment>
<dbReference type="GO" id="GO:0004523">
    <property type="term" value="F:RNA-DNA hybrid ribonuclease activity"/>
    <property type="evidence" value="ECO:0007669"/>
    <property type="project" value="UniProtKB-EC"/>
</dbReference>
<dbReference type="FunFam" id="3.40.970.10:FF:000001">
    <property type="entry name" value="Ribonuclease H1"/>
    <property type="match status" value="2"/>
</dbReference>
<keyword evidence="13" id="KW-1185">Reference proteome</keyword>
<feature type="region of interest" description="Disordered" evidence="10">
    <location>
        <begin position="267"/>
        <end position="287"/>
    </location>
</feature>
<dbReference type="PANTHER" id="PTHR10642">
    <property type="entry name" value="RIBONUCLEASE H1"/>
    <property type="match status" value="1"/>
</dbReference>
<keyword evidence="7" id="KW-0255">Endonuclease</keyword>
<dbReference type="RefSeq" id="XP_017995654.1">
    <property type="nucleotide sequence ID" value="XM_018141127.1"/>
</dbReference>
<dbReference type="GeneID" id="28733007"/>
<evidence type="ECO:0000256" key="6">
    <source>
        <dbReference type="ARBA" id="ARBA00022723"/>
    </source>
</evidence>
<feature type="compositionally biased region" description="Acidic residues" evidence="10">
    <location>
        <begin position="447"/>
        <end position="461"/>
    </location>
</feature>
<evidence type="ECO:0000313" key="12">
    <source>
        <dbReference type="EMBL" id="KPI35691.1"/>
    </source>
</evidence>
<name>A0A0N0NIC8_9EURO</name>
<dbReference type="EC" id="3.1.26.4" evidence="4"/>
<comment type="catalytic activity">
    <reaction evidence="1">
        <text>Endonucleolytic cleavage to 5'-phosphomonoester.</text>
        <dbReference type="EC" id="3.1.26.4"/>
    </reaction>
</comment>
<evidence type="ECO:0000256" key="1">
    <source>
        <dbReference type="ARBA" id="ARBA00000077"/>
    </source>
</evidence>
<keyword evidence="8" id="KW-0378">Hydrolase</keyword>
<dbReference type="InterPro" id="IPR011320">
    <property type="entry name" value="RNase_H1_N"/>
</dbReference>
<evidence type="ECO:0000256" key="5">
    <source>
        <dbReference type="ARBA" id="ARBA00022722"/>
    </source>
</evidence>
<dbReference type="GO" id="GO:0046872">
    <property type="term" value="F:metal ion binding"/>
    <property type="evidence" value="ECO:0007669"/>
    <property type="project" value="UniProtKB-KW"/>
</dbReference>
<dbReference type="GO" id="GO:0043137">
    <property type="term" value="P:DNA replication, removal of RNA primer"/>
    <property type="evidence" value="ECO:0007669"/>
    <property type="project" value="TreeGrafter"/>
</dbReference>
<feature type="region of interest" description="Disordered" evidence="10">
    <location>
        <begin position="444"/>
        <end position="498"/>
    </location>
</feature>
<evidence type="ECO:0000259" key="11">
    <source>
        <dbReference type="PROSITE" id="PS50879"/>
    </source>
</evidence>
<dbReference type="InterPro" id="IPR050092">
    <property type="entry name" value="RNase_H"/>
</dbReference>